<keyword evidence="4" id="KW-1185">Reference proteome</keyword>
<dbReference type="OrthoDB" id="4509016at2759"/>
<feature type="region of interest" description="Disordered" evidence="2">
    <location>
        <begin position="29"/>
        <end position="58"/>
    </location>
</feature>
<organism evidence="3 4">
    <name type="scientific">Aspergillus versicolor CBS 583.65</name>
    <dbReference type="NCBI Taxonomy" id="1036611"/>
    <lineage>
        <taxon>Eukaryota</taxon>
        <taxon>Fungi</taxon>
        <taxon>Dikarya</taxon>
        <taxon>Ascomycota</taxon>
        <taxon>Pezizomycotina</taxon>
        <taxon>Eurotiomycetes</taxon>
        <taxon>Eurotiomycetidae</taxon>
        <taxon>Eurotiales</taxon>
        <taxon>Aspergillaceae</taxon>
        <taxon>Aspergillus</taxon>
        <taxon>Aspergillus subgen. Nidulantes</taxon>
    </lineage>
</organism>
<accession>A0A1L9PU93</accession>
<evidence type="ECO:0000256" key="1">
    <source>
        <dbReference type="SAM" id="Coils"/>
    </source>
</evidence>
<keyword evidence="1" id="KW-0175">Coiled coil</keyword>
<dbReference type="Proteomes" id="UP000184073">
    <property type="component" value="Unassembled WGS sequence"/>
</dbReference>
<sequence>MPYIAFCGVCASRARPHCYEEHRTDMHSQYIPDSDADSSVSSLAATPTGSRTPRPGVSEALPDVELYIAAHTRSSPVAQDGLPGHRATPVPTDVETASDADPSASIYVHVDTDREDRARCWVIFERAMRSLGIQEKAHDHDVAIEVLRRIGDVVGDEIETERRVVEDVLNDRKESLAKAKAAETELHLAMEMIDEIPRGEVAASGRLEFENTVLRLRTELDDLTRKYEEFEKLYRDRKKELRMMILLHEYLTDRYPNPSPTTALV</sequence>
<evidence type="ECO:0000256" key="2">
    <source>
        <dbReference type="SAM" id="MobiDB-lite"/>
    </source>
</evidence>
<dbReference type="VEuPathDB" id="FungiDB:ASPVEDRAFT_31520"/>
<gene>
    <name evidence="3" type="ORF">ASPVEDRAFT_31520</name>
</gene>
<evidence type="ECO:0000313" key="4">
    <source>
        <dbReference type="Proteomes" id="UP000184073"/>
    </source>
</evidence>
<dbReference type="AlphaFoldDB" id="A0A1L9PU93"/>
<proteinExistence type="predicted"/>
<dbReference type="RefSeq" id="XP_040670869.1">
    <property type="nucleotide sequence ID" value="XM_040810489.1"/>
</dbReference>
<reference evidence="4" key="1">
    <citation type="journal article" date="2017" name="Genome Biol.">
        <title>Comparative genomics reveals high biological diversity and specific adaptations in the industrially and medically important fungal genus Aspergillus.</title>
        <authorList>
            <person name="de Vries R.P."/>
            <person name="Riley R."/>
            <person name="Wiebenga A."/>
            <person name="Aguilar-Osorio G."/>
            <person name="Amillis S."/>
            <person name="Uchima C.A."/>
            <person name="Anderluh G."/>
            <person name="Asadollahi M."/>
            <person name="Askin M."/>
            <person name="Barry K."/>
            <person name="Battaglia E."/>
            <person name="Bayram O."/>
            <person name="Benocci T."/>
            <person name="Braus-Stromeyer S.A."/>
            <person name="Caldana C."/>
            <person name="Canovas D."/>
            <person name="Cerqueira G.C."/>
            <person name="Chen F."/>
            <person name="Chen W."/>
            <person name="Choi C."/>
            <person name="Clum A."/>
            <person name="Dos Santos R.A."/>
            <person name="Damasio A.R."/>
            <person name="Diallinas G."/>
            <person name="Emri T."/>
            <person name="Fekete E."/>
            <person name="Flipphi M."/>
            <person name="Freyberg S."/>
            <person name="Gallo A."/>
            <person name="Gournas C."/>
            <person name="Habgood R."/>
            <person name="Hainaut M."/>
            <person name="Harispe M.L."/>
            <person name="Henrissat B."/>
            <person name="Hilden K.S."/>
            <person name="Hope R."/>
            <person name="Hossain A."/>
            <person name="Karabika E."/>
            <person name="Karaffa L."/>
            <person name="Karanyi Z."/>
            <person name="Krasevec N."/>
            <person name="Kuo A."/>
            <person name="Kusch H."/>
            <person name="LaButti K."/>
            <person name="Lagendijk E.L."/>
            <person name="Lapidus A."/>
            <person name="Levasseur A."/>
            <person name="Lindquist E."/>
            <person name="Lipzen A."/>
            <person name="Logrieco A.F."/>
            <person name="MacCabe A."/>
            <person name="Maekelae M.R."/>
            <person name="Malavazi I."/>
            <person name="Melin P."/>
            <person name="Meyer V."/>
            <person name="Mielnichuk N."/>
            <person name="Miskei M."/>
            <person name="Molnar A.P."/>
            <person name="Mule G."/>
            <person name="Ngan C.Y."/>
            <person name="Orejas M."/>
            <person name="Orosz E."/>
            <person name="Ouedraogo J.P."/>
            <person name="Overkamp K.M."/>
            <person name="Park H.-S."/>
            <person name="Perrone G."/>
            <person name="Piumi F."/>
            <person name="Punt P.J."/>
            <person name="Ram A.F."/>
            <person name="Ramon A."/>
            <person name="Rauscher S."/>
            <person name="Record E."/>
            <person name="Riano-Pachon D.M."/>
            <person name="Robert V."/>
            <person name="Roehrig J."/>
            <person name="Ruller R."/>
            <person name="Salamov A."/>
            <person name="Salih N.S."/>
            <person name="Samson R.A."/>
            <person name="Sandor E."/>
            <person name="Sanguinetti M."/>
            <person name="Schuetze T."/>
            <person name="Sepcic K."/>
            <person name="Shelest E."/>
            <person name="Sherlock G."/>
            <person name="Sophianopoulou V."/>
            <person name="Squina F.M."/>
            <person name="Sun H."/>
            <person name="Susca A."/>
            <person name="Todd R.B."/>
            <person name="Tsang A."/>
            <person name="Unkles S.E."/>
            <person name="van de Wiele N."/>
            <person name="van Rossen-Uffink D."/>
            <person name="Oliveira J.V."/>
            <person name="Vesth T.C."/>
            <person name="Visser J."/>
            <person name="Yu J.-H."/>
            <person name="Zhou M."/>
            <person name="Andersen M.R."/>
            <person name="Archer D.B."/>
            <person name="Baker S.E."/>
            <person name="Benoit I."/>
            <person name="Brakhage A.A."/>
            <person name="Braus G.H."/>
            <person name="Fischer R."/>
            <person name="Frisvad J.C."/>
            <person name="Goldman G.H."/>
            <person name="Houbraken J."/>
            <person name="Oakley B."/>
            <person name="Pocsi I."/>
            <person name="Scazzocchio C."/>
            <person name="Seiboth B."/>
            <person name="vanKuyk P.A."/>
            <person name="Wortman J."/>
            <person name="Dyer P.S."/>
            <person name="Grigoriev I.V."/>
        </authorList>
    </citation>
    <scope>NUCLEOTIDE SEQUENCE [LARGE SCALE GENOMIC DNA]</scope>
    <source>
        <strain evidence="4">CBS 583.65</strain>
    </source>
</reference>
<feature type="region of interest" description="Disordered" evidence="2">
    <location>
        <begin position="75"/>
        <end position="99"/>
    </location>
</feature>
<name>A0A1L9PU93_ASPVE</name>
<evidence type="ECO:0000313" key="3">
    <source>
        <dbReference type="EMBL" id="OJJ05107.1"/>
    </source>
</evidence>
<dbReference type="EMBL" id="KV878132">
    <property type="protein sequence ID" value="OJJ05107.1"/>
    <property type="molecule type" value="Genomic_DNA"/>
</dbReference>
<dbReference type="GeneID" id="63726000"/>
<protein>
    <submittedName>
        <fullName evidence="3">Uncharacterized protein</fullName>
    </submittedName>
</protein>
<feature type="coiled-coil region" evidence="1">
    <location>
        <begin position="165"/>
        <end position="240"/>
    </location>
</feature>